<dbReference type="PATRIC" id="fig|408015.6.peg.2422"/>
<dbReference type="Proteomes" id="UP000034034">
    <property type="component" value="Chromosome"/>
</dbReference>
<dbReference type="EMBL" id="CP009922">
    <property type="protein sequence ID" value="AKG43771.1"/>
    <property type="molecule type" value="Genomic_DNA"/>
</dbReference>
<keyword evidence="2" id="KW-1185">Reference proteome</keyword>
<proteinExistence type="predicted"/>
<dbReference type="HOGENOM" id="CLU_3318026_0_0_11"/>
<dbReference type="KEGG" id="sxi:SXIM_23870"/>
<evidence type="ECO:0000313" key="2">
    <source>
        <dbReference type="Proteomes" id="UP000034034"/>
    </source>
</evidence>
<accession>A0A0F7CNZ5</accession>
<dbReference type="STRING" id="408015.SXIM_23870"/>
<gene>
    <name evidence="1" type="ORF">SXIM_23870</name>
</gene>
<evidence type="ECO:0000313" key="1">
    <source>
        <dbReference type="EMBL" id="AKG43771.1"/>
    </source>
</evidence>
<organism evidence="1 2">
    <name type="scientific">Streptomyces xiamenensis</name>
    <dbReference type="NCBI Taxonomy" id="408015"/>
    <lineage>
        <taxon>Bacteria</taxon>
        <taxon>Bacillati</taxon>
        <taxon>Actinomycetota</taxon>
        <taxon>Actinomycetes</taxon>
        <taxon>Kitasatosporales</taxon>
        <taxon>Streptomycetaceae</taxon>
        <taxon>Streptomyces</taxon>
    </lineage>
</organism>
<reference evidence="1" key="1">
    <citation type="submission" date="2019-08" db="EMBL/GenBank/DDBJ databases">
        <title>Complete genome sequence of a mangrove-derived Streptomyces xiamenensis.</title>
        <authorList>
            <person name="Xu J."/>
        </authorList>
    </citation>
    <scope>NUCLEOTIDE SEQUENCE</scope>
    <source>
        <strain evidence="1">318</strain>
    </source>
</reference>
<sequence length="39" mass="4152">MSAENELSVVPSRGRLSGLAVRVGAHRLTLGTLPEPGWH</sequence>
<dbReference type="AlphaFoldDB" id="A0A0F7CNZ5"/>
<protein>
    <submittedName>
        <fullName evidence="1">Uncharacterized protein</fullName>
    </submittedName>
</protein>
<name>A0A0F7CNZ5_9ACTN</name>